<protein>
    <submittedName>
        <fullName evidence="1">Uncharacterized protein</fullName>
    </submittedName>
</protein>
<keyword evidence="2" id="KW-1185">Reference proteome</keyword>
<proteinExistence type="predicted"/>
<comment type="caution">
    <text evidence="1">The sequence shown here is derived from an EMBL/GenBank/DDBJ whole genome shotgun (WGS) entry which is preliminary data.</text>
</comment>
<gene>
    <name evidence="1" type="ORF">M9H77_34055</name>
</gene>
<evidence type="ECO:0000313" key="2">
    <source>
        <dbReference type="Proteomes" id="UP001060085"/>
    </source>
</evidence>
<dbReference type="EMBL" id="CM044708">
    <property type="protein sequence ID" value="KAI5648050.1"/>
    <property type="molecule type" value="Genomic_DNA"/>
</dbReference>
<evidence type="ECO:0000313" key="1">
    <source>
        <dbReference type="EMBL" id="KAI5648050.1"/>
    </source>
</evidence>
<name>A0ACB9ZKE9_CATRO</name>
<organism evidence="1 2">
    <name type="scientific">Catharanthus roseus</name>
    <name type="common">Madagascar periwinkle</name>
    <name type="synonym">Vinca rosea</name>
    <dbReference type="NCBI Taxonomy" id="4058"/>
    <lineage>
        <taxon>Eukaryota</taxon>
        <taxon>Viridiplantae</taxon>
        <taxon>Streptophyta</taxon>
        <taxon>Embryophyta</taxon>
        <taxon>Tracheophyta</taxon>
        <taxon>Spermatophyta</taxon>
        <taxon>Magnoliopsida</taxon>
        <taxon>eudicotyledons</taxon>
        <taxon>Gunneridae</taxon>
        <taxon>Pentapetalae</taxon>
        <taxon>asterids</taxon>
        <taxon>lamiids</taxon>
        <taxon>Gentianales</taxon>
        <taxon>Apocynaceae</taxon>
        <taxon>Rauvolfioideae</taxon>
        <taxon>Vinceae</taxon>
        <taxon>Catharanthinae</taxon>
        <taxon>Catharanthus</taxon>
    </lineage>
</organism>
<accession>A0ACB9ZKE9</accession>
<dbReference type="Proteomes" id="UP001060085">
    <property type="component" value="Linkage Group LG08"/>
</dbReference>
<reference evidence="2" key="1">
    <citation type="journal article" date="2023" name="Nat. Plants">
        <title>Single-cell RNA sequencing provides a high-resolution roadmap for understanding the multicellular compartmentation of specialized metabolism.</title>
        <authorList>
            <person name="Sun S."/>
            <person name="Shen X."/>
            <person name="Li Y."/>
            <person name="Li Y."/>
            <person name="Wang S."/>
            <person name="Li R."/>
            <person name="Zhang H."/>
            <person name="Shen G."/>
            <person name="Guo B."/>
            <person name="Wei J."/>
            <person name="Xu J."/>
            <person name="St-Pierre B."/>
            <person name="Chen S."/>
            <person name="Sun C."/>
        </authorList>
    </citation>
    <scope>NUCLEOTIDE SEQUENCE [LARGE SCALE GENOMIC DNA]</scope>
</reference>
<sequence>MGRRPETIMQWQQQRCIFRWVLRLLIIHQFLFLTAHSAVKWQNPRENSVDFGTYPPVQLHQEDGHIVLENGIISVTLSTPGGMVTNIQYNGIDNLLLTENKEDNRGYWDIVWTQPDNPTNMIDKLDGTNFKVVMQDENQVEISFTRTFDPSLNERARLPLNIDKRFILLRGYPGFYSYAILERLEGWPDFDTYQGRIVFKLQENLFQFMAVGDERQRIMPTSEDRERGQVLDYKEAVLLTNPTNPFLKGEVDDKYQYSSDNKDNKVHGWICSNPPTGFWMITPSNEFKTAGPVKQDLTSHAGPTTLSMFFSTHYAGEIMGIRFRNGEPWKKVFGPVLVYLNSLSDNVEPLSLWADAKEQMLIETERWPYDFPVSEDYPTSSKRGTVSGRLLVHDRYVNERLMTGRSASIGLAPPGEVGSWQIENKGYQFWTEADEKGYFVIKNVREGNYSLYAWVSGFIGDYKYKAYINVNSGERITLGNLIYEPPRTGPTLWEIGIPDRTAREFYIPDPNPNLMNQLYTVNPQERFRQYGLWDRYTDLYPLQDLIFTVGVHDYQRDWFFAHVNRNVGNKTYVPTTWQIIFDLENTAESSKYTLQLALASANEAELQIRVNDPYVQIPHFTTGKIGRDNAIARHGIHGLYWLFSIEILGSQLSMGRNTIFLTQDRSSSPWKGLMYDYIRLEGPPL</sequence>